<accession>A0A1D2VEX0</accession>
<dbReference type="InterPro" id="IPR056261">
    <property type="entry name" value="FKS1-like_dom2"/>
</dbReference>
<name>A0A1D2VEX0_9ASCO</name>
<evidence type="ECO:0000256" key="7">
    <source>
        <dbReference type="ARBA" id="ARBA00022989"/>
    </source>
</evidence>
<feature type="transmembrane region" description="Helical" evidence="11">
    <location>
        <begin position="1725"/>
        <end position="1748"/>
    </location>
</feature>
<organism evidence="13 14">
    <name type="scientific">Ascoidea rubescens DSM 1968</name>
    <dbReference type="NCBI Taxonomy" id="1344418"/>
    <lineage>
        <taxon>Eukaryota</taxon>
        <taxon>Fungi</taxon>
        <taxon>Dikarya</taxon>
        <taxon>Ascomycota</taxon>
        <taxon>Saccharomycotina</taxon>
        <taxon>Saccharomycetes</taxon>
        <taxon>Ascoideaceae</taxon>
        <taxon>Ascoidea</taxon>
    </lineage>
</organism>
<evidence type="ECO:0000256" key="10">
    <source>
        <dbReference type="ARBA" id="ARBA00047777"/>
    </source>
</evidence>
<dbReference type="SMART" id="SM01205">
    <property type="entry name" value="FKS1_dom1"/>
    <property type="match status" value="1"/>
</dbReference>
<dbReference type="Pfam" id="PF14288">
    <property type="entry name" value="FKS1_dom1"/>
    <property type="match status" value="1"/>
</dbReference>
<dbReference type="GO" id="GO:0006075">
    <property type="term" value="P:(1-&gt;3)-beta-D-glucan biosynthetic process"/>
    <property type="evidence" value="ECO:0007669"/>
    <property type="project" value="InterPro"/>
</dbReference>
<keyword evidence="6 11" id="KW-0812">Transmembrane</keyword>
<evidence type="ECO:0000256" key="5">
    <source>
        <dbReference type="ARBA" id="ARBA00022679"/>
    </source>
</evidence>
<dbReference type="Pfam" id="PF23605">
    <property type="entry name" value="FKS1_dom2"/>
    <property type="match status" value="1"/>
</dbReference>
<evidence type="ECO:0000256" key="8">
    <source>
        <dbReference type="ARBA" id="ARBA00023136"/>
    </source>
</evidence>
<feature type="domain" description="1,3-beta-glucan synthase component FKS1-like" evidence="12">
    <location>
        <begin position="219"/>
        <end position="332"/>
    </location>
</feature>
<keyword evidence="5 13" id="KW-0808">Transferase</keyword>
<dbReference type="InterPro" id="IPR026899">
    <property type="entry name" value="FKS1-like_dom1"/>
</dbReference>
<dbReference type="OrthoDB" id="1880850at2759"/>
<evidence type="ECO:0000313" key="13">
    <source>
        <dbReference type="EMBL" id="ODV60201.1"/>
    </source>
</evidence>
<feature type="transmembrane region" description="Helical" evidence="11">
    <location>
        <begin position="379"/>
        <end position="398"/>
    </location>
</feature>
<feature type="transmembrane region" description="Helical" evidence="11">
    <location>
        <begin position="1597"/>
        <end position="1619"/>
    </location>
</feature>
<comment type="catalytic activity">
    <reaction evidence="10">
        <text>[(1-&gt;3)-beta-D-glucosyl](n) + UDP-alpha-D-glucose = [(1-&gt;3)-beta-D-glucosyl](n+1) + UDP + H(+)</text>
        <dbReference type="Rhea" id="RHEA:21476"/>
        <dbReference type="Rhea" id="RHEA-COMP:11146"/>
        <dbReference type="Rhea" id="RHEA-COMP:14303"/>
        <dbReference type="ChEBI" id="CHEBI:15378"/>
        <dbReference type="ChEBI" id="CHEBI:37671"/>
        <dbReference type="ChEBI" id="CHEBI:58223"/>
        <dbReference type="ChEBI" id="CHEBI:58885"/>
        <dbReference type="EC" id="2.4.1.34"/>
    </reaction>
</comment>
<evidence type="ECO:0000256" key="3">
    <source>
        <dbReference type="ARBA" id="ARBA00012589"/>
    </source>
</evidence>
<feature type="transmembrane region" description="Helical" evidence="11">
    <location>
        <begin position="1371"/>
        <end position="1391"/>
    </location>
</feature>
<keyword evidence="4" id="KW-0328">Glycosyltransferase</keyword>
<reference evidence="14" key="1">
    <citation type="submission" date="2016-05" db="EMBL/GenBank/DDBJ databases">
        <title>Comparative genomics of biotechnologically important yeasts.</title>
        <authorList>
            <consortium name="DOE Joint Genome Institute"/>
            <person name="Riley R."/>
            <person name="Haridas S."/>
            <person name="Wolfe K.H."/>
            <person name="Lopes M.R."/>
            <person name="Hittinger C.T."/>
            <person name="Goker M."/>
            <person name="Salamov A."/>
            <person name="Wisecaver J."/>
            <person name="Long T.M."/>
            <person name="Aerts A.L."/>
            <person name="Barry K."/>
            <person name="Choi C."/>
            <person name="Clum A."/>
            <person name="Coughlan A.Y."/>
            <person name="Deshpande S."/>
            <person name="Douglass A.P."/>
            <person name="Hanson S.J."/>
            <person name="Klenk H.-P."/>
            <person name="Labutti K."/>
            <person name="Lapidus A."/>
            <person name="Lindquist E."/>
            <person name="Lipzen A."/>
            <person name="Meier-Kolthoff J.P."/>
            <person name="Ohm R.A."/>
            <person name="Otillar R.P."/>
            <person name="Pangilinan J."/>
            <person name="Peng Y."/>
            <person name="Rokas A."/>
            <person name="Rosa C.A."/>
            <person name="Scheuner C."/>
            <person name="Sibirny A.A."/>
            <person name="Slot J.C."/>
            <person name="Stielow J.B."/>
            <person name="Sun H."/>
            <person name="Kurtzman C.P."/>
            <person name="Blackwell M."/>
            <person name="Grigoriev I.V."/>
            <person name="Jeffries T.W."/>
        </authorList>
    </citation>
    <scope>NUCLEOTIDE SEQUENCE [LARGE SCALE GENOMIC DNA]</scope>
    <source>
        <strain evidence="14">DSM 1968</strain>
    </source>
</reference>
<feature type="transmembrane region" description="Helical" evidence="11">
    <location>
        <begin position="418"/>
        <end position="440"/>
    </location>
</feature>
<dbReference type="InterPro" id="IPR003440">
    <property type="entry name" value="Glyco_trans_48_dom"/>
</dbReference>
<keyword evidence="8 11" id="KW-0472">Membrane</keyword>
<dbReference type="GO" id="GO:0051278">
    <property type="term" value="P:fungal-type cell wall polysaccharide biosynthetic process"/>
    <property type="evidence" value="ECO:0007669"/>
    <property type="project" value="TreeGrafter"/>
</dbReference>
<dbReference type="GeneID" id="30964319"/>
<dbReference type="PANTHER" id="PTHR12741">
    <property type="entry name" value="LYST-INTERACTING PROTEIN LIP5 DOPAMINE RESPONSIVE PROTEIN DRG-1"/>
    <property type="match status" value="1"/>
</dbReference>
<dbReference type="GO" id="GO:0003843">
    <property type="term" value="F:1,3-beta-D-glucan synthase activity"/>
    <property type="evidence" value="ECO:0007669"/>
    <property type="project" value="UniProtKB-EC"/>
</dbReference>
<dbReference type="GO" id="GO:0030476">
    <property type="term" value="P:ascospore wall assembly"/>
    <property type="evidence" value="ECO:0007669"/>
    <property type="project" value="EnsemblFungi"/>
</dbReference>
<feature type="transmembrane region" description="Helical" evidence="11">
    <location>
        <begin position="1487"/>
        <end position="1508"/>
    </location>
</feature>
<comment type="subcellular location">
    <subcellularLocation>
        <location evidence="1">Membrane</location>
        <topology evidence="1">Multi-pass membrane protein</topology>
    </subcellularLocation>
</comment>
<evidence type="ECO:0000313" key="14">
    <source>
        <dbReference type="Proteomes" id="UP000095038"/>
    </source>
</evidence>
<evidence type="ECO:0000256" key="11">
    <source>
        <dbReference type="SAM" id="Phobius"/>
    </source>
</evidence>
<proteinExistence type="inferred from homology"/>
<dbReference type="STRING" id="1344418.A0A1D2VEX0"/>
<keyword evidence="7 11" id="KW-1133">Transmembrane helix</keyword>
<dbReference type="EC" id="2.4.1.34" evidence="3"/>
<dbReference type="RefSeq" id="XP_020046508.1">
    <property type="nucleotide sequence ID" value="XM_020190683.1"/>
</dbReference>
<evidence type="ECO:0000256" key="1">
    <source>
        <dbReference type="ARBA" id="ARBA00004141"/>
    </source>
</evidence>
<evidence type="ECO:0000256" key="6">
    <source>
        <dbReference type="ARBA" id="ARBA00022692"/>
    </source>
</evidence>
<gene>
    <name evidence="13" type="ORF">ASCRUDRAFT_36359</name>
</gene>
<evidence type="ECO:0000259" key="12">
    <source>
        <dbReference type="SMART" id="SM01205"/>
    </source>
</evidence>
<dbReference type="InParanoid" id="A0A1D2VEX0"/>
<protein>
    <recommendedName>
        <fullName evidence="3">1,3-beta-glucan synthase</fullName>
        <ecNumber evidence="3">2.4.1.34</ecNumber>
    </recommendedName>
    <alternativeName>
        <fullName evidence="9">1,3-beta-D-glucan-UDP glucosyltransferase</fullName>
    </alternativeName>
</protein>
<dbReference type="PANTHER" id="PTHR12741:SF15">
    <property type="entry name" value="1,3-BETA-GLUCAN SYNTHASE COMPONENT FKS3"/>
    <property type="match status" value="1"/>
</dbReference>
<feature type="transmembrane region" description="Helical" evidence="11">
    <location>
        <begin position="1563"/>
        <end position="1585"/>
    </location>
</feature>
<keyword evidence="14" id="KW-1185">Reference proteome</keyword>
<sequence>MIPTSQQKFPSISESEIKKTFVTEEHPNHRYPSTTYPVQQKELPTHKNNYDPNQINQTVIDYDDPFPTLNDENLLPVPLTKVESIFNDITKKLGFQTGNCKNMLNHFLMLWDSRSSRIDSKTALISIHADFIGGTNANFRKWYFASMLEFDGLEDLILPDYDNPKEPPTAPVEPSADLKFNISDININSIDLIESEIKFQKLKELEYRWRLRMNLYSYEDYITQIAVYLLVWGEANQIRFMPECLCFLYKLSYDYYISNLCKESEPLKEYYFLSQIITPIYKFLRDQVYKINPENGKFIRREKDHNKIIGYDDVNQLFWYKGGLERIKIVGDEKTKLMSLSKETRFLNLHQVKWNKVFYKTYWETRTWAHVLTNFNRIWIIHFCMFWFYTSFNSPTLYTKNYDQTANNQPTAQATLSVVSLGGTIACILELIATIAELFFVPRQWPGAQSVFNRILFITFMLIVNITPSIYVLGMIPVDVYSKVAFVISIIQFIIAIITYFVFSIRPLGGLFSSYLFDKKKPLQYYASREFTAAFPKLTGRGRWFSYLLWISVFGAKFTESYFFLTLSLRDPIRNLSIMEMTRCVGDIWLGSFLCRQQARIVLFLMYLADLVLFFLDTYLWYIICNCFFSVGLSFNLGISILSPWKNIYVRLPKRIYTKILATKDMEVKYKPKVLVSQVWNAIIISMYREHLLPLENVERLLYHQQPSENLNKRTLKTPTFFVSEDDKKVNTDEFFPARSEASRRLSYFAQSLSTTLPETLSIAAMPTFTVLIPHYGEKILLSLKEIIREDKNSKISLLEYLKRLHPVEWECFVKDTKVLCDMGEKTEPTYTPVSALSEKDLIKRKINDVPFYCIGFKDANPEFTLRTRIWASLRSQTLYRTISGFMNYQKALKLLYRVENPELIEEFTFAIRNIDEELRKMACRKFRIVVSMQRYKSFNEEEAQAASFLLGAYPDLYISYLEEVKPETADDEVEFYSVLINGYCGMDNQGNVIPIYRIKLSGNPILGDGKSDNQNHSIIFYRGEYIQVIDANQDNYLEECLKIRAVLAEFEEYDFPVKNPYNRFEAYETKNPVAIIGAREYIFSENSGALGDVAAGKEQTFGTLFARTLAEIGGKLHYGHPDFLNAIFMTTRGGISKAQKSLHLNEDIYAGMTAICRGGRIKHCDYFQCGKGRDLGFGSILNFTTKIGAGMGEQMLSREYYYLGTQLPIDRFLSFYYAHPGFHINNMFIILSMQLFLLVVLNLGSLSNESILCMYDKNVPITDLQLPIGCYNIQPVLDWVTIFILSIFICFFISFLPLLLQELTERGVWRAWTRFFHHLISLSPLFEVFVCQIYAKALITNVTFGGAQYISTGRGFATTRNPFHVLYSRFTVTSIYSGALLFLGLLFGSITMWQPALLWFWLTMISMCLAPFIFNPHQFCWSDFFVDYGQYIRWLSRGNSKWHQNSWIGYIRSTRGKYTGYKKKEIGVESEKEATKIIKAKKRNTFFGEVFVPSIFLIFTFFGYSFVNSQNGVKDTSPTNCVLRLLIVTFSPIVVNMAVLLIVFVISCTLGTLCNMFFKKTAAVAAAIVHGISVVAHIFSWEVLWYLEGMNFSRTLIGFICCCCLQKVCMHFFIILFLTREFKFDDVNNAWWTGNWYRKSLGWTAPISPFREFFVKTIEATLFARDFVLGHCLLFIQLPLVMIPWTDTVHSVLLFWLKAGDFKSPILTKRGKKKISKTVTRYSILYFTILCIFLALFIVPVFMARFVPDFSKHLPSDIAIGLFQPFGQDNNDTGPINAPETIPRGKPVASILSEN</sequence>
<dbReference type="GO" id="GO:0005886">
    <property type="term" value="C:plasma membrane"/>
    <property type="evidence" value="ECO:0007669"/>
    <property type="project" value="TreeGrafter"/>
</dbReference>
<feature type="transmembrane region" description="Helical" evidence="11">
    <location>
        <begin position="1528"/>
        <end position="1551"/>
    </location>
</feature>
<evidence type="ECO:0000256" key="4">
    <source>
        <dbReference type="ARBA" id="ARBA00022676"/>
    </source>
</evidence>
<dbReference type="Proteomes" id="UP000095038">
    <property type="component" value="Unassembled WGS sequence"/>
</dbReference>
<feature type="transmembrane region" description="Helical" evidence="11">
    <location>
        <begin position="1397"/>
        <end position="1415"/>
    </location>
</feature>
<evidence type="ECO:0000256" key="9">
    <source>
        <dbReference type="ARBA" id="ARBA00031935"/>
    </source>
</evidence>
<comment type="similarity">
    <text evidence="2">Belongs to the glycosyltransferase 48 family.</text>
</comment>
<dbReference type="Pfam" id="PF02364">
    <property type="entry name" value="Glucan_synthase"/>
    <property type="match status" value="1"/>
</dbReference>
<feature type="transmembrane region" description="Helical" evidence="11">
    <location>
        <begin position="1228"/>
        <end position="1247"/>
    </location>
</feature>
<feature type="transmembrane region" description="Helical" evidence="11">
    <location>
        <begin position="452"/>
        <end position="472"/>
    </location>
</feature>
<evidence type="ECO:0000256" key="2">
    <source>
        <dbReference type="ARBA" id="ARBA00009040"/>
    </source>
</evidence>
<dbReference type="EMBL" id="KV454483">
    <property type="protein sequence ID" value="ODV60201.1"/>
    <property type="molecule type" value="Genomic_DNA"/>
</dbReference>
<feature type="transmembrane region" description="Helical" evidence="11">
    <location>
        <begin position="544"/>
        <end position="567"/>
    </location>
</feature>
<feature type="transmembrane region" description="Helical" evidence="11">
    <location>
        <begin position="1280"/>
        <end position="1301"/>
    </location>
</feature>
<feature type="transmembrane region" description="Helical" evidence="11">
    <location>
        <begin position="484"/>
        <end position="503"/>
    </location>
</feature>
<dbReference type="GO" id="GO:0000148">
    <property type="term" value="C:1,3-beta-D-glucan synthase complex"/>
    <property type="evidence" value="ECO:0007669"/>
    <property type="project" value="InterPro"/>
</dbReference>